<dbReference type="Gene3D" id="2.60.120.890">
    <property type="entry name" value="BT2081, beta-jelly-roll domain"/>
    <property type="match status" value="1"/>
</dbReference>
<dbReference type="InterPro" id="IPR025112">
    <property type="entry name" value="PCMD"/>
</dbReference>
<dbReference type="RefSeq" id="WP_412443042.1">
    <property type="nucleotide sequence ID" value="NZ_CACRUT010000015.1"/>
</dbReference>
<dbReference type="PROSITE" id="PS51257">
    <property type="entry name" value="PROKAR_LIPOPROTEIN"/>
    <property type="match status" value="1"/>
</dbReference>
<keyword evidence="1" id="KW-0732">Signal</keyword>
<organism evidence="3">
    <name type="scientific">Paraprevotella clara</name>
    <dbReference type="NCBI Taxonomy" id="454154"/>
    <lineage>
        <taxon>Bacteria</taxon>
        <taxon>Pseudomonadati</taxon>
        <taxon>Bacteroidota</taxon>
        <taxon>Bacteroidia</taxon>
        <taxon>Bacteroidales</taxon>
        <taxon>Prevotellaceae</taxon>
        <taxon>Paraprevotella</taxon>
    </lineage>
</organism>
<proteinExistence type="predicted"/>
<dbReference type="Pfam" id="PF13201">
    <property type="entry name" value="PCMD"/>
    <property type="match status" value="1"/>
</dbReference>
<name>A0A6N3D9B4_9BACT</name>
<keyword evidence="3" id="KW-0378">Hydrolase</keyword>
<feature type="domain" description="Putative carbohydrate metabolism" evidence="2">
    <location>
        <begin position="136"/>
        <end position="379"/>
    </location>
</feature>
<dbReference type="AlphaFoldDB" id="A0A6N3D9B4"/>
<evidence type="ECO:0000256" key="1">
    <source>
        <dbReference type="SAM" id="SignalP"/>
    </source>
</evidence>
<evidence type="ECO:0000259" key="2">
    <source>
        <dbReference type="Pfam" id="PF13201"/>
    </source>
</evidence>
<feature type="signal peptide" evidence="1">
    <location>
        <begin position="1"/>
        <end position="20"/>
    </location>
</feature>
<dbReference type="Gene3D" id="2.60.40.2340">
    <property type="match status" value="1"/>
</dbReference>
<reference evidence="3" key="1">
    <citation type="submission" date="2019-11" db="EMBL/GenBank/DDBJ databases">
        <authorList>
            <person name="Feng L."/>
        </authorList>
    </citation>
    <scope>NUCLEOTIDE SEQUENCE</scope>
    <source>
        <strain evidence="3">PclaraLFYP37</strain>
    </source>
</reference>
<accession>A0A6N3D9B4</accession>
<dbReference type="EMBL" id="CACRUT010000015">
    <property type="protein sequence ID" value="VYU25756.1"/>
    <property type="molecule type" value="Genomic_DNA"/>
</dbReference>
<sequence>MKKILFGLSLFAAFSLSSCIQNEPANSECDIEEAYVLASDEEALFFTPNDAVKDVTSSDTSIVFYLREDFTDSTQLQALKINFKLTPGASITPENGSVQDFTHGSVHYRVTSEDRQWHRDYHVKFALIQPIETDLSFENIRMEANGRYYEWFEKSAHGNDISQWATGNPGYAISRSSAQPDEFPTIPWTQDAVSGQSVKLETCDTGLFGAMVNMRIAAGNLFIGTFDVANALKDAMAATRFGLPFNKKPLRFEGYYKFKPGEKFQNRKGTIIEDRIDEPDLYAVLYKNTDEHGQPVTLKGDDVLTHPNIVALARIQNPVHDFNTWTRFDIPFEYSGNVDEKLLEAYGYNLAVVFTSSIEGASFCGAIGSTLLVDEVKVVCEE</sequence>
<dbReference type="InterPro" id="IPR038653">
    <property type="entry name" value="Put_CMD_sf"/>
</dbReference>
<evidence type="ECO:0000313" key="3">
    <source>
        <dbReference type="EMBL" id="VYU25756.1"/>
    </source>
</evidence>
<protein>
    <submittedName>
        <fullName evidence="3">Glycoside hydrolase</fullName>
    </submittedName>
</protein>
<gene>
    <name evidence="3" type="ORF">PCLFYP37_02328</name>
</gene>
<feature type="chain" id="PRO_5026814347" evidence="1">
    <location>
        <begin position="21"/>
        <end position="382"/>
    </location>
</feature>
<dbReference type="GO" id="GO:0016787">
    <property type="term" value="F:hydrolase activity"/>
    <property type="evidence" value="ECO:0007669"/>
    <property type="project" value="UniProtKB-KW"/>
</dbReference>